<reference evidence="1" key="1">
    <citation type="submission" date="2023-01" db="EMBL/GenBank/DDBJ databases">
        <title>Genome assembly of the deep-sea coral Lophelia pertusa.</title>
        <authorList>
            <person name="Herrera S."/>
            <person name="Cordes E."/>
        </authorList>
    </citation>
    <scope>NUCLEOTIDE SEQUENCE</scope>
    <source>
        <strain evidence="1">USNM1676648</strain>
        <tissue evidence="1">Polyp</tissue>
    </source>
</reference>
<organism evidence="1 2">
    <name type="scientific">Desmophyllum pertusum</name>
    <dbReference type="NCBI Taxonomy" id="174260"/>
    <lineage>
        <taxon>Eukaryota</taxon>
        <taxon>Metazoa</taxon>
        <taxon>Cnidaria</taxon>
        <taxon>Anthozoa</taxon>
        <taxon>Hexacorallia</taxon>
        <taxon>Scleractinia</taxon>
        <taxon>Caryophylliina</taxon>
        <taxon>Caryophylliidae</taxon>
        <taxon>Desmophyllum</taxon>
    </lineage>
</organism>
<dbReference type="EMBL" id="MU826831">
    <property type="protein sequence ID" value="KAJ7373270.1"/>
    <property type="molecule type" value="Genomic_DNA"/>
</dbReference>
<evidence type="ECO:0000313" key="1">
    <source>
        <dbReference type="EMBL" id="KAJ7373270.1"/>
    </source>
</evidence>
<gene>
    <name evidence="1" type="ORF">OS493_012859</name>
</gene>
<sequence length="104" mass="12393">MGTYEGQLKSIETKLALLQFTDEETANIIEKAQVSSLERQRKIVEKKVDEHSVSEMEMIAKEIKRKQLEEEKQAELSFTAQMKEKQFEKELQFEEEKYEKRLHL</sequence>
<dbReference type="AlphaFoldDB" id="A0A9W9Z1J9"/>
<dbReference type="Proteomes" id="UP001163046">
    <property type="component" value="Unassembled WGS sequence"/>
</dbReference>
<protein>
    <submittedName>
        <fullName evidence="1">Uncharacterized protein</fullName>
    </submittedName>
</protein>
<name>A0A9W9Z1J9_9CNID</name>
<accession>A0A9W9Z1J9</accession>
<proteinExistence type="predicted"/>
<dbReference type="OrthoDB" id="10548925at2759"/>
<keyword evidence="2" id="KW-1185">Reference proteome</keyword>
<evidence type="ECO:0000313" key="2">
    <source>
        <dbReference type="Proteomes" id="UP001163046"/>
    </source>
</evidence>
<comment type="caution">
    <text evidence="1">The sequence shown here is derived from an EMBL/GenBank/DDBJ whole genome shotgun (WGS) entry which is preliminary data.</text>
</comment>